<proteinExistence type="predicted"/>
<name>A0A1I0JLY3_9BACT</name>
<protein>
    <recommendedName>
        <fullName evidence="3">Cytidine and deoxycytidylate deaminase zinc-binding region</fullName>
    </recommendedName>
</protein>
<dbReference type="AlphaFoldDB" id="A0A1I0JLY3"/>
<dbReference type="Gene3D" id="3.40.140.10">
    <property type="entry name" value="Cytidine Deaminase, domain 2"/>
    <property type="match status" value="1"/>
</dbReference>
<dbReference type="EMBL" id="FOIJ01000007">
    <property type="protein sequence ID" value="SEU10731.1"/>
    <property type="molecule type" value="Genomic_DNA"/>
</dbReference>
<sequence length="40" mass="4239">MQKALEQAMLAVGRSHPNLTVGAVLVREGRLLASGAKEVH</sequence>
<dbReference type="SUPFAM" id="SSF53927">
    <property type="entry name" value="Cytidine deaminase-like"/>
    <property type="match status" value="1"/>
</dbReference>
<dbReference type="GO" id="GO:0003824">
    <property type="term" value="F:catalytic activity"/>
    <property type="evidence" value="ECO:0007669"/>
    <property type="project" value="InterPro"/>
</dbReference>
<reference evidence="2" key="1">
    <citation type="submission" date="2016-10" db="EMBL/GenBank/DDBJ databases">
        <authorList>
            <person name="Varghese N."/>
            <person name="Submissions S."/>
        </authorList>
    </citation>
    <scope>NUCLEOTIDE SEQUENCE [LARGE SCALE GENOMIC DNA]</scope>
    <source>
        <strain evidence="2">DSM 16858</strain>
    </source>
</reference>
<gene>
    <name evidence="1" type="ORF">SAMN05443639_107367</name>
</gene>
<evidence type="ECO:0000313" key="1">
    <source>
        <dbReference type="EMBL" id="SEU10731.1"/>
    </source>
</evidence>
<dbReference type="Proteomes" id="UP000199181">
    <property type="component" value="Unassembled WGS sequence"/>
</dbReference>
<organism evidence="1 2">
    <name type="scientific">Stigmatella erecta</name>
    <dbReference type="NCBI Taxonomy" id="83460"/>
    <lineage>
        <taxon>Bacteria</taxon>
        <taxon>Pseudomonadati</taxon>
        <taxon>Myxococcota</taxon>
        <taxon>Myxococcia</taxon>
        <taxon>Myxococcales</taxon>
        <taxon>Cystobacterineae</taxon>
        <taxon>Archangiaceae</taxon>
        <taxon>Stigmatella</taxon>
    </lineage>
</organism>
<keyword evidence="2" id="KW-1185">Reference proteome</keyword>
<accession>A0A1I0JLY3</accession>
<dbReference type="InterPro" id="IPR016193">
    <property type="entry name" value="Cytidine_deaminase-like"/>
</dbReference>
<evidence type="ECO:0008006" key="3">
    <source>
        <dbReference type="Google" id="ProtNLM"/>
    </source>
</evidence>
<evidence type="ECO:0000313" key="2">
    <source>
        <dbReference type="Proteomes" id="UP000199181"/>
    </source>
</evidence>